<keyword evidence="1" id="KW-0812">Transmembrane</keyword>
<dbReference type="EMBL" id="JAKJHZ010000012">
    <property type="protein sequence ID" value="MCF6379839.1"/>
    <property type="molecule type" value="Genomic_DNA"/>
</dbReference>
<reference evidence="2 3" key="1">
    <citation type="submission" date="2022-01" db="EMBL/GenBank/DDBJ databases">
        <title>Nocardioides sp. nov., an actinomycete isolated from mining soil.</title>
        <authorList>
            <person name="Liu L."/>
        </authorList>
    </citation>
    <scope>NUCLEOTIDE SEQUENCE [LARGE SCALE GENOMIC DNA]</scope>
    <source>
        <strain evidence="2 3">KLBMP 9356</strain>
    </source>
</reference>
<protein>
    <submittedName>
        <fullName evidence="2">Uncharacterized protein</fullName>
    </submittedName>
</protein>
<proteinExistence type="predicted"/>
<evidence type="ECO:0000313" key="3">
    <source>
        <dbReference type="Proteomes" id="UP001201161"/>
    </source>
</evidence>
<name>A0ABS9HGZ2_9ACTN</name>
<organism evidence="2 3">
    <name type="scientific">Nocardioides potassii</name>
    <dbReference type="NCBI Taxonomy" id="2911371"/>
    <lineage>
        <taxon>Bacteria</taxon>
        <taxon>Bacillati</taxon>
        <taxon>Actinomycetota</taxon>
        <taxon>Actinomycetes</taxon>
        <taxon>Propionibacteriales</taxon>
        <taxon>Nocardioidaceae</taxon>
        <taxon>Nocardioides</taxon>
    </lineage>
</organism>
<gene>
    <name evidence="2" type="ORF">L2K70_19675</name>
</gene>
<keyword evidence="1" id="KW-0472">Membrane</keyword>
<dbReference type="Proteomes" id="UP001201161">
    <property type="component" value="Unassembled WGS sequence"/>
</dbReference>
<sequence>MRTTSGRLLGRLAGGVVVAAIGYVCAIWLDFDPQPLPYVVWAAIAIAMVFLAVDSVDAPIAYWQSPVQPRQDRTGEVTSDLRVLTSNQQADHPSQALADRLVALARGRDPALADELRRELAGTSRIAPADIDRILTRIEESRDRR</sequence>
<evidence type="ECO:0000313" key="2">
    <source>
        <dbReference type="EMBL" id="MCF6379839.1"/>
    </source>
</evidence>
<keyword evidence="3" id="KW-1185">Reference proteome</keyword>
<comment type="caution">
    <text evidence="2">The sequence shown here is derived from an EMBL/GenBank/DDBJ whole genome shotgun (WGS) entry which is preliminary data.</text>
</comment>
<keyword evidence="1" id="KW-1133">Transmembrane helix</keyword>
<accession>A0ABS9HGZ2</accession>
<dbReference type="RefSeq" id="WP_236405042.1">
    <property type="nucleotide sequence ID" value="NZ_JAKJHZ010000012.1"/>
</dbReference>
<evidence type="ECO:0000256" key="1">
    <source>
        <dbReference type="SAM" id="Phobius"/>
    </source>
</evidence>
<feature type="transmembrane region" description="Helical" evidence="1">
    <location>
        <begin position="35"/>
        <end position="53"/>
    </location>
</feature>
<feature type="transmembrane region" description="Helical" evidence="1">
    <location>
        <begin position="12"/>
        <end position="29"/>
    </location>
</feature>